<feature type="region of interest" description="Disordered" evidence="1">
    <location>
        <begin position="62"/>
        <end position="87"/>
    </location>
</feature>
<dbReference type="AlphaFoldDB" id="A0A4Y2HLX0"/>
<organism evidence="2 3">
    <name type="scientific">Araneus ventricosus</name>
    <name type="common">Orbweaver spider</name>
    <name type="synonym">Epeira ventricosa</name>
    <dbReference type="NCBI Taxonomy" id="182803"/>
    <lineage>
        <taxon>Eukaryota</taxon>
        <taxon>Metazoa</taxon>
        <taxon>Ecdysozoa</taxon>
        <taxon>Arthropoda</taxon>
        <taxon>Chelicerata</taxon>
        <taxon>Arachnida</taxon>
        <taxon>Araneae</taxon>
        <taxon>Araneomorphae</taxon>
        <taxon>Entelegynae</taxon>
        <taxon>Araneoidea</taxon>
        <taxon>Araneidae</taxon>
        <taxon>Araneus</taxon>
    </lineage>
</organism>
<evidence type="ECO:0000256" key="1">
    <source>
        <dbReference type="SAM" id="MobiDB-lite"/>
    </source>
</evidence>
<feature type="region of interest" description="Disordered" evidence="1">
    <location>
        <begin position="23"/>
        <end position="43"/>
    </location>
</feature>
<gene>
    <name evidence="2" type="ORF">AVEN_92699_1</name>
</gene>
<sequence>MRDDFEGVNFLAGKRTWKYKARKLGKKKGGKRGKKARRKKSFFSNEEPLLERLEELADDARKNRLKSSRRSAGYGNNGALTLAGPRR</sequence>
<reference evidence="2 3" key="1">
    <citation type="journal article" date="2019" name="Sci. Rep.">
        <title>Orb-weaving spider Araneus ventricosus genome elucidates the spidroin gene catalogue.</title>
        <authorList>
            <person name="Kono N."/>
            <person name="Nakamura H."/>
            <person name="Ohtoshi R."/>
            <person name="Moran D.A.P."/>
            <person name="Shinohara A."/>
            <person name="Yoshida Y."/>
            <person name="Fujiwara M."/>
            <person name="Mori M."/>
            <person name="Tomita M."/>
            <person name="Arakawa K."/>
        </authorList>
    </citation>
    <scope>NUCLEOTIDE SEQUENCE [LARGE SCALE GENOMIC DNA]</scope>
</reference>
<evidence type="ECO:0000313" key="2">
    <source>
        <dbReference type="EMBL" id="GBM66394.1"/>
    </source>
</evidence>
<dbReference type="Proteomes" id="UP000499080">
    <property type="component" value="Unassembled WGS sequence"/>
</dbReference>
<comment type="caution">
    <text evidence="2">The sequence shown here is derived from an EMBL/GenBank/DDBJ whole genome shotgun (WGS) entry which is preliminary data.</text>
</comment>
<proteinExistence type="predicted"/>
<feature type="compositionally biased region" description="Basic residues" evidence="1">
    <location>
        <begin position="23"/>
        <end position="41"/>
    </location>
</feature>
<accession>A0A4Y2HLX0</accession>
<keyword evidence="3" id="KW-1185">Reference proteome</keyword>
<evidence type="ECO:0000313" key="3">
    <source>
        <dbReference type="Proteomes" id="UP000499080"/>
    </source>
</evidence>
<name>A0A4Y2HLX0_ARAVE</name>
<protein>
    <submittedName>
        <fullName evidence="2">Uncharacterized protein</fullName>
    </submittedName>
</protein>
<dbReference type="EMBL" id="BGPR01002023">
    <property type="protein sequence ID" value="GBM66394.1"/>
    <property type="molecule type" value="Genomic_DNA"/>
</dbReference>